<evidence type="ECO:0000313" key="9">
    <source>
        <dbReference type="EMBL" id="RYJ51214.1"/>
    </source>
</evidence>
<feature type="domain" description="ABC3 transporter permease C-terminal" evidence="7">
    <location>
        <begin position="689"/>
        <end position="798"/>
    </location>
</feature>
<comment type="caution">
    <text evidence="9">The sequence shown here is derived from an EMBL/GenBank/DDBJ whole genome shotgun (WGS) entry which is preliminary data.</text>
</comment>
<proteinExistence type="predicted"/>
<evidence type="ECO:0000256" key="4">
    <source>
        <dbReference type="ARBA" id="ARBA00022989"/>
    </source>
</evidence>
<keyword evidence="4 6" id="KW-1133">Transmembrane helix</keyword>
<evidence type="ECO:0000313" key="10">
    <source>
        <dbReference type="Proteomes" id="UP000253235"/>
    </source>
</evidence>
<dbReference type="AlphaFoldDB" id="A0A482TSC2"/>
<feature type="domain" description="MacB-like periplasmic core" evidence="8">
    <location>
        <begin position="434"/>
        <end position="648"/>
    </location>
</feature>
<evidence type="ECO:0000256" key="5">
    <source>
        <dbReference type="ARBA" id="ARBA00023136"/>
    </source>
</evidence>
<dbReference type="Proteomes" id="UP000253235">
    <property type="component" value="Unassembled WGS sequence"/>
</dbReference>
<dbReference type="InterPro" id="IPR003838">
    <property type="entry name" value="ABC3_permease_C"/>
</dbReference>
<evidence type="ECO:0000259" key="8">
    <source>
        <dbReference type="Pfam" id="PF12704"/>
    </source>
</evidence>
<feature type="transmembrane region" description="Helical" evidence="6">
    <location>
        <begin position="334"/>
        <end position="359"/>
    </location>
</feature>
<dbReference type="RefSeq" id="WP_113666618.1">
    <property type="nucleotide sequence ID" value="NZ_QNVY02000004.1"/>
</dbReference>
<feature type="transmembrane region" description="Helical" evidence="6">
    <location>
        <begin position="20"/>
        <end position="41"/>
    </location>
</feature>
<protein>
    <submittedName>
        <fullName evidence="9">ABC transporter permease</fullName>
    </submittedName>
</protein>
<keyword evidence="5 6" id="KW-0472">Membrane</keyword>
<dbReference type="PANTHER" id="PTHR30572">
    <property type="entry name" value="MEMBRANE COMPONENT OF TRANSPORTER-RELATED"/>
    <property type="match status" value="1"/>
</dbReference>
<feature type="transmembrane region" description="Helical" evidence="6">
    <location>
        <begin position="771"/>
        <end position="790"/>
    </location>
</feature>
<sequence length="808" mass="92324">MLKNWTRIFLYHLKKDKLFAALNVVGLAIGIAGLIFTILYWNDEQSYDQWNPEKDKVFKVFADIGKNVIFPTNPAPLEIYLKEDPNVENVVYHDWYQIGFFKYKGRKININKTFNTQNDFFELFPFERIAGNLSTALQKENSMAMNQEIAKLFFGEENPIGKQIGYEDIILTVTAIYKVPGNSSVNPDVVINQMKERVLENKGHWGDFNFNLLIKLKDPNKADAVTKKINELYYQNKTLKEAKSEGMLVEEYIKSKGSIKSVLNPLSSIRLHAIAPGMPEGKGNYQSLLIMLGVSLLIIILSIVNYINLATANAIKRAKEVGVRKIIGASKTNIIFQFVFEAAIITLFSIFLALVIVELSLPFYNEFLGKELIIYGSQFYIQLILIFIITVSVAGILPAVYVANFKALKVLKGNFGRSKSGIWMRNGMLILQFAIATFFIIGSYIVYNQVTYLANKDLGFKGDQVIAIQWLKSKDITTQKEANKLIFNKYQTMKSEIGKIQGVQQISTGTFQFGGGNDSSSGFSYNGEFIQAQNLAIDYNMLDMMRIKIKEGRNISEKLASDTINSMLINETALSMMKEKNPIGKTVLWNDKKLKIIGVVKDFNLFNPQSKVPPMVFFHLKTNDWLLGNLNNIYVKIDAKDSEQTLENLEEFWKANVDQEYPFQYDFVDKQYARTYESYVKQKNLFSLLNVVVILIALFGLFALASYSIQRRMKEIAIRKTLGAETNVLLKELSKQYIIYCVIGFLIAVFPAYYLLNKWLENFAYRIDISIFPFLIGFMVLLSLTLLVVLSRAYQATRVDVLKYLKYE</sequence>
<evidence type="ECO:0000256" key="2">
    <source>
        <dbReference type="ARBA" id="ARBA00022475"/>
    </source>
</evidence>
<keyword evidence="3 6" id="KW-0812">Transmembrane</keyword>
<feature type="transmembrane region" description="Helical" evidence="6">
    <location>
        <begin position="379"/>
        <end position="405"/>
    </location>
</feature>
<accession>A0A482TSC2</accession>
<dbReference type="Pfam" id="PF02687">
    <property type="entry name" value="FtsX"/>
    <property type="match status" value="2"/>
</dbReference>
<evidence type="ECO:0000256" key="6">
    <source>
        <dbReference type="SAM" id="Phobius"/>
    </source>
</evidence>
<feature type="transmembrane region" description="Helical" evidence="6">
    <location>
        <begin position="685"/>
        <end position="709"/>
    </location>
</feature>
<organism evidence="9 10">
    <name type="scientific">Flavobacterium petrolei</name>
    <dbReference type="NCBI Taxonomy" id="2259594"/>
    <lineage>
        <taxon>Bacteria</taxon>
        <taxon>Pseudomonadati</taxon>
        <taxon>Bacteroidota</taxon>
        <taxon>Flavobacteriia</taxon>
        <taxon>Flavobacteriales</taxon>
        <taxon>Flavobacteriaceae</taxon>
        <taxon>Flavobacterium</taxon>
    </lineage>
</organism>
<feature type="domain" description="ABC3 transporter permease C-terminal" evidence="7">
    <location>
        <begin position="294"/>
        <end position="402"/>
    </location>
</feature>
<dbReference type="GO" id="GO:0022857">
    <property type="term" value="F:transmembrane transporter activity"/>
    <property type="evidence" value="ECO:0007669"/>
    <property type="project" value="TreeGrafter"/>
</dbReference>
<dbReference type="OrthoDB" id="8740261at2"/>
<name>A0A482TSC2_9FLAO</name>
<evidence type="ECO:0000259" key="7">
    <source>
        <dbReference type="Pfam" id="PF02687"/>
    </source>
</evidence>
<reference evidence="9 10" key="1">
    <citation type="submission" date="2019-01" db="EMBL/GenBank/DDBJ databases">
        <title>Flavobacterium sp. nov. isolated from arctic soil.</title>
        <authorList>
            <person name="Kim D.-U."/>
        </authorList>
    </citation>
    <scope>NUCLEOTIDE SEQUENCE [LARGE SCALE GENOMIC DNA]</scope>
    <source>
        <strain evidence="9 10">Kopri-42</strain>
    </source>
</reference>
<dbReference type="InterPro" id="IPR050250">
    <property type="entry name" value="Macrolide_Exporter_MacB"/>
</dbReference>
<feature type="transmembrane region" description="Helical" evidence="6">
    <location>
        <begin position="737"/>
        <end position="756"/>
    </location>
</feature>
<dbReference type="GO" id="GO:0005886">
    <property type="term" value="C:plasma membrane"/>
    <property type="evidence" value="ECO:0007669"/>
    <property type="project" value="UniProtKB-SubCell"/>
</dbReference>
<dbReference type="EMBL" id="QNVY02000004">
    <property type="protein sequence ID" value="RYJ51214.1"/>
    <property type="molecule type" value="Genomic_DNA"/>
</dbReference>
<keyword evidence="10" id="KW-1185">Reference proteome</keyword>
<dbReference type="InterPro" id="IPR025857">
    <property type="entry name" value="MacB_PCD"/>
</dbReference>
<gene>
    <name evidence="9" type="ORF">DR871_012305</name>
</gene>
<dbReference type="PANTHER" id="PTHR30572:SF18">
    <property type="entry name" value="ABC-TYPE MACROLIDE FAMILY EXPORT SYSTEM PERMEASE COMPONENT 2"/>
    <property type="match status" value="1"/>
</dbReference>
<feature type="transmembrane region" description="Helical" evidence="6">
    <location>
        <begin position="426"/>
        <end position="447"/>
    </location>
</feature>
<dbReference type="Pfam" id="PF12704">
    <property type="entry name" value="MacB_PCD"/>
    <property type="match status" value="2"/>
</dbReference>
<keyword evidence="2" id="KW-1003">Cell membrane</keyword>
<feature type="domain" description="MacB-like periplasmic core" evidence="8">
    <location>
        <begin position="21"/>
        <end position="231"/>
    </location>
</feature>
<comment type="subcellular location">
    <subcellularLocation>
        <location evidence="1">Cell membrane</location>
        <topology evidence="1">Multi-pass membrane protein</topology>
    </subcellularLocation>
</comment>
<evidence type="ECO:0000256" key="1">
    <source>
        <dbReference type="ARBA" id="ARBA00004651"/>
    </source>
</evidence>
<feature type="transmembrane region" description="Helical" evidence="6">
    <location>
        <begin position="288"/>
        <end position="309"/>
    </location>
</feature>
<evidence type="ECO:0000256" key="3">
    <source>
        <dbReference type="ARBA" id="ARBA00022692"/>
    </source>
</evidence>